<keyword evidence="1" id="KW-0812">Transmembrane</keyword>
<dbReference type="Proteomes" id="UP000007800">
    <property type="component" value="Unassembled WGS sequence"/>
</dbReference>
<dbReference type="AlphaFoldDB" id="C5LE80"/>
<organism evidence="4">
    <name type="scientific">Perkinsus marinus (strain ATCC 50983 / TXsc)</name>
    <dbReference type="NCBI Taxonomy" id="423536"/>
    <lineage>
        <taxon>Eukaryota</taxon>
        <taxon>Sar</taxon>
        <taxon>Alveolata</taxon>
        <taxon>Perkinsozoa</taxon>
        <taxon>Perkinsea</taxon>
        <taxon>Perkinsida</taxon>
        <taxon>Perkinsidae</taxon>
        <taxon>Perkinsus</taxon>
    </lineage>
</organism>
<dbReference type="RefSeq" id="XP_002773132.1">
    <property type="nucleotide sequence ID" value="XM_002773086.1"/>
</dbReference>
<feature type="chain" id="PRO_5002954448" evidence="2">
    <location>
        <begin position="22"/>
        <end position="132"/>
    </location>
</feature>
<gene>
    <name evidence="3" type="ORF">Pmar_PMAR026960</name>
</gene>
<accession>C5LE80</accession>
<keyword evidence="4" id="KW-1185">Reference proteome</keyword>
<dbReference type="OMA" id="CEILECI"/>
<feature type="transmembrane region" description="Helical" evidence="1">
    <location>
        <begin position="51"/>
        <end position="71"/>
    </location>
</feature>
<keyword evidence="1" id="KW-0472">Membrane</keyword>
<dbReference type="InParanoid" id="C5LE80"/>
<keyword evidence="2" id="KW-0732">Signal</keyword>
<evidence type="ECO:0000313" key="4">
    <source>
        <dbReference type="Proteomes" id="UP000007800"/>
    </source>
</evidence>
<protein>
    <submittedName>
        <fullName evidence="3">Uncharacterized protein</fullName>
    </submittedName>
</protein>
<sequence>MGFLSLAHLLTISTTLPFTLAQLGFLSPRDRQASVVAGDHYDGFEDPSGTAIFTIIGIVTVGICLMILFCCMMSYCCEILECICLYELLTNCLPEELLEVACIACCVNCLVSQRTRETRYVTTTTTTTYTYL</sequence>
<dbReference type="EMBL" id="GG681161">
    <property type="protein sequence ID" value="EER04948.1"/>
    <property type="molecule type" value="Genomic_DNA"/>
</dbReference>
<evidence type="ECO:0000313" key="3">
    <source>
        <dbReference type="EMBL" id="EER04948.1"/>
    </source>
</evidence>
<name>C5LE80_PERM5</name>
<proteinExistence type="predicted"/>
<evidence type="ECO:0000256" key="2">
    <source>
        <dbReference type="SAM" id="SignalP"/>
    </source>
</evidence>
<keyword evidence="1" id="KW-1133">Transmembrane helix</keyword>
<dbReference type="GeneID" id="9050470"/>
<reference evidence="3 4" key="1">
    <citation type="submission" date="2008-07" db="EMBL/GenBank/DDBJ databases">
        <authorList>
            <person name="El-Sayed N."/>
            <person name="Caler E."/>
            <person name="Inman J."/>
            <person name="Amedeo P."/>
            <person name="Hass B."/>
            <person name="Wortman J."/>
        </authorList>
    </citation>
    <scope>NUCLEOTIDE SEQUENCE [LARGE SCALE GENOMIC DNA]</scope>
    <source>
        <strain evidence="4">ATCC 50983 / TXsc</strain>
    </source>
</reference>
<evidence type="ECO:0000256" key="1">
    <source>
        <dbReference type="SAM" id="Phobius"/>
    </source>
</evidence>
<feature type="signal peptide" evidence="2">
    <location>
        <begin position="1"/>
        <end position="21"/>
    </location>
</feature>